<dbReference type="Proteomes" id="UP000480684">
    <property type="component" value="Unassembled WGS sequence"/>
</dbReference>
<dbReference type="SUPFAM" id="SSF56784">
    <property type="entry name" value="HAD-like"/>
    <property type="match status" value="1"/>
</dbReference>
<dbReference type="InterPro" id="IPR036412">
    <property type="entry name" value="HAD-like_sf"/>
</dbReference>
<dbReference type="EMBL" id="JAAIYP010000001">
    <property type="protein sequence ID" value="NFV78556.1"/>
    <property type="molecule type" value="Genomic_DNA"/>
</dbReference>
<protein>
    <submittedName>
        <fullName evidence="1">HAD-IIIC family phosphatase</fullName>
    </submittedName>
</protein>
<dbReference type="NCBIfam" id="TIGR01681">
    <property type="entry name" value="HAD-SF-IIIC"/>
    <property type="match status" value="1"/>
</dbReference>
<evidence type="ECO:0000313" key="2">
    <source>
        <dbReference type="Proteomes" id="UP000480684"/>
    </source>
</evidence>
<comment type="caution">
    <text evidence="1">The sequence shown here is derived from an EMBL/GenBank/DDBJ whole genome shotgun (WGS) entry which is preliminary data.</text>
</comment>
<dbReference type="InterPro" id="IPR010033">
    <property type="entry name" value="HAD_SF_ppase_IIIC"/>
</dbReference>
<dbReference type="NCBIfam" id="TIGR01686">
    <property type="entry name" value="FkbH"/>
    <property type="match status" value="1"/>
</dbReference>
<dbReference type="InterPro" id="IPR010037">
    <property type="entry name" value="FkbH_domain"/>
</dbReference>
<dbReference type="AlphaFoldDB" id="A0A7C9QSP3"/>
<gene>
    <name evidence="1" type="ORF">G4223_00300</name>
</gene>
<dbReference type="InterPro" id="IPR023214">
    <property type="entry name" value="HAD_sf"/>
</dbReference>
<evidence type="ECO:0000313" key="1">
    <source>
        <dbReference type="EMBL" id="NFV78556.1"/>
    </source>
</evidence>
<name>A0A7C9QSP3_9PROT</name>
<sequence>MNLIEARRFVRAHPGTTSLPFLMATSWDTGTLPIFVQAEAARRDRQAQTRTLEFGTLAQTLLTPPVDGEVEVFLLLPWDLVPEADWRSGILARSPDTQSLLKRAAAKMALVSSRPLARPLYLPAPMPPMQADPRAMAALEAGLVTIATQAGASLLPPHAFSMSSYLGMGCAIGATAQWEAAATVVDAALGAVTTTPRKVLATDCDGVLWAGVVAEDGASALRFHPEGKGFRHFLYQSSLRRLKEDGVLLAAVSRNRPEDVAEALAQPGMVLKADDFVEMAVSYDAKSARLRAMAARLNLGLDSLVFVDDNPVEIAEVSQALPQVTCLAFPTTEDEFPAFLHRLARLFSRAEVTEEDRRRTELYRLREAVPVTAAAGDLTAFLAGMGMRLEIRDAGAGDWTRPFQLINKTNQFNLNGRRFDEAEIAEILASGGTLYAGRLTDRSGDHGEILACLVGADGIIEALVLSCRVFQRRVEHAFLAWLAGRQRAPGALRFAATPRNEPLRTFIQAPPFQHDGSDGLVRFDHSAIRAAFEDSLKLVDTAAS</sequence>
<dbReference type="RefSeq" id="WP_163673586.1">
    <property type="nucleotide sequence ID" value="NZ_JAAIYP010000001.1"/>
</dbReference>
<dbReference type="Gene3D" id="3.40.50.1000">
    <property type="entry name" value="HAD superfamily/HAD-like"/>
    <property type="match status" value="1"/>
</dbReference>
<proteinExistence type="predicted"/>
<keyword evidence="2" id="KW-1185">Reference proteome</keyword>
<accession>A0A7C9QSP3</accession>
<organism evidence="1 2">
    <name type="scientific">Magnetospirillum aberrantis SpK</name>
    <dbReference type="NCBI Taxonomy" id="908842"/>
    <lineage>
        <taxon>Bacteria</taxon>
        <taxon>Pseudomonadati</taxon>
        <taxon>Pseudomonadota</taxon>
        <taxon>Alphaproteobacteria</taxon>
        <taxon>Rhodospirillales</taxon>
        <taxon>Rhodospirillaceae</taxon>
        <taxon>Magnetospirillum</taxon>
    </lineage>
</organism>
<reference evidence="1 2" key="1">
    <citation type="submission" date="2020-02" db="EMBL/GenBank/DDBJ databases">
        <authorList>
            <person name="Dziuba M."/>
            <person name="Kuznetsov B."/>
            <person name="Mardanov A."/>
            <person name="Ravin N."/>
            <person name="Grouzdev D."/>
        </authorList>
    </citation>
    <scope>NUCLEOTIDE SEQUENCE [LARGE SCALE GENOMIC DNA]</scope>
    <source>
        <strain evidence="1 2">SpK</strain>
    </source>
</reference>